<gene>
    <name evidence="9" type="ORF">QBZ16_000563</name>
</gene>
<feature type="domain" description="Adaptive response protein AidB N-terminal" evidence="8">
    <location>
        <begin position="13"/>
        <end position="143"/>
    </location>
</feature>
<proteinExistence type="inferred from homology"/>
<feature type="compositionally biased region" description="Basic residues" evidence="5">
    <location>
        <begin position="495"/>
        <end position="523"/>
    </location>
</feature>
<dbReference type="Pfam" id="PF02770">
    <property type="entry name" value="Acyl-CoA_dh_M"/>
    <property type="match status" value="1"/>
</dbReference>
<feature type="region of interest" description="Disordered" evidence="5">
    <location>
        <begin position="582"/>
        <end position="609"/>
    </location>
</feature>
<keyword evidence="3 4" id="KW-0274">FAD</keyword>
<organism evidence="9 10">
    <name type="scientific">Prototheca wickerhamii</name>
    <dbReference type="NCBI Taxonomy" id="3111"/>
    <lineage>
        <taxon>Eukaryota</taxon>
        <taxon>Viridiplantae</taxon>
        <taxon>Chlorophyta</taxon>
        <taxon>core chlorophytes</taxon>
        <taxon>Trebouxiophyceae</taxon>
        <taxon>Chlorellales</taxon>
        <taxon>Chlorellaceae</taxon>
        <taxon>Prototheca</taxon>
    </lineage>
</organism>
<dbReference type="Pfam" id="PF00441">
    <property type="entry name" value="Acyl-CoA_dh_1"/>
    <property type="match status" value="1"/>
</dbReference>
<dbReference type="InterPro" id="IPR052904">
    <property type="entry name" value="Acyl-CoA_dehydrogenase-like"/>
</dbReference>
<evidence type="ECO:0000313" key="9">
    <source>
        <dbReference type="EMBL" id="KAK2080709.1"/>
    </source>
</evidence>
<evidence type="ECO:0000259" key="6">
    <source>
        <dbReference type="Pfam" id="PF00441"/>
    </source>
</evidence>
<reference evidence="9" key="1">
    <citation type="submission" date="2021-01" db="EMBL/GenBank/DDBJ databases">
        <authorList>
            <person name="Eckstrom K.M.E."/>
        </authorList>
    </citation>
    <scope>NUCLEOTIDE SEQUENCE</scope>
    <source>
        <strain evidence="9">UVCC 0001</strain>
    </source>
</reference>
<evidence type="ECO:0000256" key="1">
    <source>
        <dbReference type="ARBA" id="ARBA00009347"/>
    </source>
</evidence>
<keyword evidence="10" id="KW-1185">Reference proteome</keyword>
<protein>
    <submittedName>
        <fullName evidence="9">Uncharacterized protein</fullName>
    </submittedName>
</protein>
<dbReference type="AlphaFoldDB" id="A0AAD9INK6"/>
<sequence>MEGIHQQDPPRLGNQYSDDTFLREQLQRLVPATYLPDVHADLERFGWRVATDIKELGKRAEAEPPALVKYDAWGQRIDQVWTSEGWKGQKEVAATEGIVAIAYERRQGSASRVVQAAKLYLYSASSGLFSCPLAMTDGAARACQLLKSERPELEPVYGHLTSRDPAQFWTSGQWMTEKAGGSDVASGTQTIAVPEDAEASGAGSWFRLTGYKWFTSAADGEMAMALARERDASGKPIAGNKGLSLFYVPVQREDGLGTPKGFEVVRLKDKLGTKQLPTAELVLTGMRALKVSATGRGVPAIATMINVTRYYNAASSVSFMRRITALAQDYARRRAVFGRLLREQPLALRTLAWMTQHTEGSLALTLEVARLLGRGEAGEATRNERVLLRVLTPLAKLFTAKESVAVASEGLEFFGGVGYIESSGLPQILRDAQVLPIWEGTTNVLSLDLLRALGADADAGDVVVREGQRRAREAAESLVAAATSCAGGGRGRAGQPRRARGGRGAGRLRRPAARRRRPRRAARRGAGPRARPRHGPRPRLCRGAARRARGRHARRARALAASEWARTELVFDLLPEAGEGGRAGAGPAGLGFPPTSPRRAPLIDQEPRGGSAAHFLKAARILARVDDEFSEPRALF</sequence>
<feature type="compositionally biased region" description="Basic residues" evidence="5">
    <location>
        <begin position="530"/>
        <end position="549"/>
    </location>
</feature>
<dbReference type="Pfam" id="PF18158">
    <property type="entry name" value="AidB_N"/>
    <property type="match status" value="1"/>
</dbReference>
<comment type="similarity">
    <text evidence="1 4">Belongs to the acyl-CoA dehydrogenase family.</text>
</comment>
<dbReference type="InterPro" id="IPR036250">
    <property type="entry name" value="AcylCo_DH-like_C"/>
</dbReference>
<dbReference type="InterPro" id="IPR006091">
    <property type="entry name" value="Acyl-CoA_Oxase/DH_mid-dom"/>
</dbReference>
<keyword evidence="2 4" id="KW-0285">Flavoprotein</keyword>
<evidence type="ECO:0000256" key="5">
    <source>
        <dbReference type="SAM" id="MobiDB-lite"/>
    </source>
</evidence>
<evidence type="ECO:0000256" key="3">
    <source>
        <dbReference type="ARBA" id="ARBA00022827"/>
    </source>
</evidence>
<dbReference type="GO" id="GO:0003995">
    <property type="term" value="F:acyl-CoA dehydrogenase activity"/>
    <property type="evidence" value="ECO:0007669"/>
    <property type="project" value="TreeGrafter"/>
</dbReference>
<evidence type="ECO:0000259" key="7">
    <source>
        <dbReference type="Pfam" id="PF02770"/>
    </source>
</evidence>
<dbReference type="PANTHER" id="PTHR42707:SF2">
    <property type="entry name" value="ACD11 DEHYDROGENASE"/>
    <property type="match status" value="1"/>
</dbReference>
<dbReference type="Gene3D" id="6.10.250.600">
    <property type="match status" value="1"/>
</dbReference>
<dbReference type="EMBL" id="JASFZW010000001">
    <property type="protein sequence ID" value="KAK2080709.1"/>
    <property type="molecule type" value="Genomic_DNA"/>
</dbReference>
<evidence type="ECO:0000256" key="2">
    <source>
        <dbReference type="ARBA" id="ARBA00022630"/>
    </source>
</evidence>
<keyword evidence="4" id="KW-0560">Oxidoreductase</keyword>
<dbReference type="InterPro" id="IPR009100">
    <property type="entry name" value="AcylCoA_DH/oxidase_NM_dom_sf"/>
</dbReference>
<evidence type="ECO:0000259" key="8">
    <source>
        <dbReference type="Pfam" id="PF18158"/>
    </source>
</evidence>
<dbReference type="SUPFAM" id="SSF47203">
    <property type="entry name" value="Acyl-CoA dehydrogenase C-terminal domain-like"/>
    <property type="match status" value="1"/>
</dbReference>
<evidence type="ECO:0000256" key="4">
    <source>
        <dbReference type="RuleBase" id="RU362125"/>
    </source>
</evidence>
<dbReference type="Gene3D" id="1.20.140.10">
    <property type="entry name" value="Butyryl-CoA Dehydrogenase, subunit A, domain 3"/>
    <property type="match status" value="1"/>
</dbReference>
<feature type="domain" description="Acyl-CoA oxidase/dehydrogenase middle" evidence="7">
    <location>
        <begin position="173"/>
        <end position="284"/>
    </location>
</feature>
<comment type="caution">
    <text evidence="9">The sequence shown here is derived from an EMBL/GenBank/DDBJ whole genome shotgun (WGS) entry which is preliminary data.</text>
</comment>
<name>A0AAD9INK6_PROWI</name>
<comment type="cofactor">
    <cofactor evidence="4">
        <name>FAD</name>
        <dbReference type="ChEBI" id="CHEBI:57692"/>
    </cofactor>
</comment>
<feature type="region of interest" description="Disordered" evidence="5">
    <location>
        <begin position="485"/>
        <end position="549"/>
    </location>
</feature>
<dbReference type="PANTHER" id="PTHR42707">
    <property type="entry name" value="ACYL-COA DEHYDROGENASE"/>
    <property type="match status" value="1"/>
</dbReference>
<dbReference type="InterPro" id="IPR009075">
    <property type="entry name" value="AcylCo_DH/oxidase_C"/>
</dbReference>
<accession>A0AAD9INK6</accession>
<dbReference type="SUPFAM" id="SSF56645">
    <property type="entry name" value="Acyl-CoA dehydrogenase NM domain-like"/>
    <property type="match status" value="1"/>
</dbReference>
<dbReference type="Proteomes" id="UP001255856">
    <property type="component" value="Unassembled WGS sequence"/>
</dbReference>
<feature type="domain" description="Acyl-CoA dehydrogenase/oxidase C-terminal" evidence="6">
    <location>
        <begin position="295"/>
        <end position="453"/>
    </location>
</feature>
<dbReference type="InterPro" id="IPR041504">
    <property type="entry name" value="AidB_N"/>
</dbReference>
<dbReference type="Gene3D" id="2.40.110.20">
    <property type="match status" value="1"/>
</dbReference>
<evidence type="ECO:0000313" key="10">
    <source>
        <dbReference type="Proteomes" id="UP001255856"/>
    </source>
</evidence>